<dbReference type="GO" id="GO:0042626">
    <property type="term" value="F:ATPase-coupled transmembrane transporter activity"/>
    <property type="evidence" value="ECO:0007669"/>
    <property type="project" value="InterPro"/>
</dbReference>
<evidence type="ECO:0000256" key="2">
    <source>
        <dbReference type="ARBA" id="ARBA00010742"/>
    </source>
</evidence>
<sequence length="328" mass="35924">MKKLLLTAAIVLVLALAGCGTKEKASGEGSKNVTVNIGIQQSLGPLMLAQNQKWFEKEFKKIGVNVKWTEFQSGPPQFEGLASGHLDFGQVGNSPVISGQGADIPFLEIANSSDGLKGNAILVGKNSKIKSIKDLKGKKIAVAKGSSGFNLLYRALDQNGLKPSDVKIIQLQPDEAQPAFENGSVDAWSIWEPFISLQNLKNDARILADGDSLKVASPGFTIVREGFAKDHPELVVKFLQVYQKALEWQNEHFEESVDILAKQKNLDKDVVRQVLKNNPAYNRPTSKEIIAEQQRTADFQQSLGVIKKKIDTGDVVDNSFIEKALKEK</sequence>
<reference evidence="11 12" key="1">
    <citation type="journal article" date="2015" name="Genome Announc.">
        <title>Complete genome sequences for 35 biothreat assay-relevant bacillus species.</title>
        <authorList>
            <person name="Johnson S.L."/>
            <person name="Daligault H.E."/>
            <person name="Davenport K.W."/>
            <person name="Jaissle J."/>
            <person name="Frey K.G."/>
            <person name="Ladner J.T."/>
            <person name="Broomall S.M."/>
            <person name="Bishop-Lilly K.A."/>
            <person name="Bruce D.C."/>
            <person name="Gibbons H.S."/>
            <person name="Coyne S.R."/>
            <person name="Lo C.C."/>
            <person name="Meincke L."/>
            <person name="Munk A.C."/>
            <person name="Koroleva G.I."/>
            <person name="Rosenzweig C.N."/>
            <person name="Palacios G.F."/>
            <person name="Redden C.L."/>
            <person name="Minogue T.D."/>
            <person name="Chain P.S."/>
        </authorList>
    </citation>
    <scope>NUCLEOTIDE SEQUENCE [LARGE SCALE GENOMIC DNA]</scope>
    <source>
        <strain evidence="12">ATCC 14581 / DSM 32 / JCM 2506 / NBRC 15308 / NCIMB 9376 / NCTC 10342 / NRRL B-14308 / VKM B-512</strain>
    </source>
</reference>
<gene>
    <name evidence="11" type="ORF">BG04_1707</name>
</gene>
<evidence type="ECO:0000256" key="6">
    <source>
        <dbReference type="ARBA" id="ARBA00023288"/>
    </source>
</evidence>
<dbReference type="KEGG" id="bmeg:BG04_1707"/>
<dbReference type="InterPro" id="IPR015168">
    <property type="entry name" value="SsuA/THI5"/>
</dbReference>
<organism evidence="11 12">
    <name type="scientific">Priestia megaterium (strain ATCC 14581 / DSM 32 / CCUG 1817 / JCM 2506 / NBRC 15308 / NCIMB 9376 / NCTC 10342 / NRRL B-14308 / VKM B-512 / Ford 19)</name>
    <name type="common">Bacillus megaterium</name>
    <dbReference type="NCBI Taxonomy" id="1348623"/>
    <lineage>
        <taxon>Bacteria</taxon>
        <taxon>Bacillati</taxon>
        <taxon>Bacillota</taxon>
        <taxon>Bacilli</taxon>
        <taxon>Bacillales</taxon>
        <taxon>Bacillaceae</taxon>
        <taxon>Priestia</taxon>
    </lineage>
</organism>
<comment type="function">
    <text evidence="7">Part of a binding-protein-dependent transport system for aliphatic sulfonates. Putative binding protein.</text>
</comment>
<dbReference type="NCBIfam" id="TIGR01728">
    <property type="entry name" value="SsuA_fam"/>
    <property type="match status" value="1"/>
</dbReference>
<keyword evidence="5" id="KW-0564">Palmitate</keyword>
<dbReference type="HOGENOM" id="CLU_028871_2_0_9"/>
<dbReference type="SUPFAM" id="SSF53850">
    <property type="entry name" value="Periplasmic binding protein-like II"/>
    <property type="match status" value="1"/>
</dbReference>
<feature type="signal peptide" evidence="9">
    <location>
        <begin position="1"/>
        <end position="17"/>
    </location>
</feature>
<evidence type="ECO:0000256" key="5">
    <source>
        <dbReference type="ARBA" id="ARBA00023139"/>
    </source>
</evidence>
<evidence type="ECO:0000256" key="8">
    <source>
        <dbReference type="ARBA" id="ARBA00070228"/>
    </source>
</evidence>
<dbReference type="GO" id="GO:0016020">
    <property type="term" value="C:membrane"/>
    <property type="evidence" value="ECO:0007669"/>
    <property type="project" value="InterPro"/>
</dbReference>
<evidence type="ECO:0000256" key="1">
    <source>
        <dbReference type="ARBA" id="ARBA00004418"/>
    </source>
</evidence>
<keyword evidence="3" id="KW-0813">Transport</keyword>
<evidence type="ECO:0000313" key="12">
    <source>
        <dbReference type="Proteomes" id="UP000031829"/>
    </source>
</evidence>
<feature type="domain" description="Solute-binding protein family 3/N-terminal" evidence="10">
    <location>
        <begin position="34"/>
        <end position="269"/>
    </location>
</feature>
<dbReference type="SMART" id="SM00062">
    <property type="entry name" value="PBPb"/>
    <property type="match status" value="1"/>
</dbReference>
<evidence type="ECO:0000313" key="11">
    <source>
        <dbReference type="EMBL" id="AJI24900.1"/>
    </source>
</evidence>
<evidence type="ECO:0000256" key="3">
    <source>
        <dbReference type="ARBA" id="ARBA00022448"/>
    </source>
</evidence>
<proteinExistence type="inferred from homology"/>
<evidence type="ECO:0000256" key="7">
    <source>
        <dbReference type="ARBA" id="ARBA00055538"/>
    </source>
</evidence>
<dbReference type="AlphaFoldDB" id="A0A0B6AJ51"/>
<dbReference type="EMBL" id="CP009920">
    <property type="protein sequence ID" value="AJI24900.1"/>
    <property type="molecule type" value="Genomic_DNA"/>
</dbReference>
<evidence type="ECO:0000259" key="10">
    <source>
        <dbReference type="SMART" id="SM00062"/>
    </source>
</evidence>
<dbReference type="Pfam" id="PF09084">
    <property type="entry name" value="NMT1"/>
    <property type="match status" value="1"/>
</dbReference>
<dbReference type="RefSeq" id="WP_034648719.1">
    <property type="nucleotide sequence ID" value="NZ_BCVB01000008.1"/>
</dbReference>
<dbReference type="InterPro" id="IPR001638">
    <property type="entry name" value="Solute-binding_3/MltF_N"/>
</dbReference>
<comment type="similarity">
    <text evidence="2">Belongs to the bacterial solute-binding protein SsuA/TauA family.</text>
</comment>
<dbReference type="GeneID" id="93645173"/>
<dbReference type="FunFam" id="3.40.190.10:FF:000050">
    <property type="entry name" value="Sulfonate ABC transporter substrate-binding protein"/>
    <property type="match status" value="1"/>
</dbReference>
<feature type="chain" id="PRO_5038419737" description="Putative aliphatic sulfonates-binding protein" evidence="9">
    <location>
        <begin position="18"/>
        <end position="328"/>
    </location>
</feature>
<comment type="subcellular location">
    <subcellularLocation>
        <location evidence="1">Periplasm</location>
    </subcellularLocation>
</comment>
<keyword evidence="6" id="KW-0449">Lipoprotein</keyword>
<dbReference type="Proteomes" id="UP000031829">
    <property type="component" value="Chromosome"/>
</dbReference>
<dbReference type="PANTHER" id="PTHR30024:SF42">
    <property type="entry name" value="ALIPHATIC SULFONATES-BINDING PROTEIN-RELATED"/>
    <property type="match status" value="1"/>
</dbReference>
<dbReference type="InterPro" id="IPR010067">
    <property type="entry name" value="ABC_SsuA_sub-bd"/>
</dbReference>
<dbReference type="GO" id="GO:0042597">
    <property type="term" value="C:periplasmic space"/>
    <property type="evidence" value="ECO:0007669"/>
    <property type="project" value="UniProtKB-SubCell"/>
</dbReference>
<dbReference type="PANTHER" id="PTHR30024">
    <property type="entry name" value="ALIPHATIC SULFONATES-BINDING PROTEIN-RELATED"/>
    <property type="match status" value="1"/>
</dbReference>
<dbReference type="Gene3D" id="3.40.190.10">
    <property type="entry name" value="Periplasmic binding protein-like II"/>
    <property type="match status" value="2"/>
</dbReference>
<evidence type="ECO:0000256" key="9">
    <source>
        <dbReference type="SAM" id="SignalP"/>
    </source>
</evidence>
<keyword evidence="4 9" id="KW-0732">Signal</keyword>
<accession>A0A0B6AJ51</accession>
<evidence type="ECO:0000256" key="4">
    <source>
        <dbReference type="ARBA" id="ARBA00022729"/>
    </source>
</evidence>
<name>A0A0B6AJ51_PRIM2</name>
<protein>
    <recommendedName>
        <fullName evidence="8">Putative aliphatic sulfonates-binding protein</fullName>
    </recommendedName>
</protein>
<dbReference type="PROSITE" id="PS51257">
    <property type="entry name" value="PROKAR_LIPOPROTEIN"/>
    <property type="match status" value="1"/>
</dbReference>